<name>A0A062Y121_9BACT</name>
<dbReference type="EMBL" id="JMFG01000008">
    <property type="protein sequence ID" value="KDA54445.1"/>
    <property type="molecule type" value="Genomic_DNA"/>
</dbReference>
<dbReference type="AlphaFoldDB" id="A0A062Y121"/>
<keyword evidence="2" id="KW-1185">Reference proteome</keyword>
<evidence type="ECO:0000313" key="1">
    <source>
        <dbReference type="EMBL" id="KDA54445.1"/>
    </source>
</evidence>
<protein>
    <submittedName>
        <fullName evidence="1">Uncharacterized protein</fullName>
    </submittedName>
</protein>
<accession>A0A062Y121</accession>
<proteinExistence type="predicted"/>
<sequence>MLFPLNFQVSDGNAALRCNPSPVAWALSEELKFQHPSAVGTCGPHGFASGSWPAQKREALQLLGRGVAK</sequence>
<dbReference type="STRING" id="1312852.EG19_12075"/>
<comment type="caution">
    <text evidence="1">The sequence shown here is derived from an EMBL/GenBank/DDBJ whole genome shotgun (WGS) entry which is preliminary data.</text>
</comment>
<reference evidence="1 2" key="1">
    <citation type="submission" date="2014-04" db="EMBL/GenBank/DDBJ databases">
        <title>The Genome Sequence of Thermoanaerobaculum aquaticum MP-01, The First Cultivated Group 23 Acidobacterium.</title>
        <authorList>
            <person name="Stamps B.W."/>
            <person name="Losey N.A."/>
            <person name="Lawson P.A."/>
            <person name="Stevenson B.S."/>
        </authorList>
    </citation>
    <scope>NUCLEOTIDE SEQUENCE [LARGE SCALE GENOMIC DNA]</scope>
    <source>
        <strain evidence="1 2">MP-01</strain>
    </source>
</reference>
<organism evidence="1 2">
    <name type="scientific">Thermoanaerobaculum aquaticum</name>
    <dbReference type="NCBI Taxonomy" id="1312852"/>
    <lineage>
        <taxon>Bacteria</taxon>
        <taxon>Pseudomonadati</taxon>
        <taxon>Acidobacteriota</taxon>
        <taxon>Thermoanaerobaculia</taxon>
        <taxon>Thermoanaerobaculales</taxon>
        <taxon>Thermoanaerobaculaceae</taxon>
        <taxon>Thermoanaerobaculum</taxon>
    </lineage>
</organism>
<evidence type="ECO:0000313" key="2">
    <source>
        <dbReference type="Proteomes" id="UP000027284"/>
    </source>
</evidence>
<gene>
    <name evidence="1" type="ORF">EG19_12075</name>
</gene>
<dbReference type="Proteomes" id="UP000027284">
    <property type="component" value="Unassembled WGS sequence"/>
</dbReference>